<dbReference type="AlphaFoldDB" id="A0A1R2CGM8"/>
<sequence length="649" mass="74560">MEESDAKDLDQPEISSETEVVDSFQAISACSTDPVKLFSVSQNDLIAVNTNFICITSGNSLTVCKNTIEDCKVFYFASSIKTLEISKISDIISFQIESQGFIIFDLESEKEVFDYSQSQDILIMKWSGWTIDKIGIFWSDENLEIWSKVQNSFSSIKFEIKGLMCFEFVSSNKVIFQSQDFKCKLMKISENSSIPLEGIKEDKLEKIVALDEDKIALAYIDGINIYSINFLSIVFTLGVKQIFQYDPRSDYLYLGNPGSLQVLIITKDNFISQKYQECAAYFTLMEACSDIVVRKKNDKPQAVARHGDDVFFYTFRSDHQAEEPLAEIKEEIPIVKPKKKSKKNMVEIKQEAKQINPKEIINPIIMNVNKSFEEMIKKVEKTVSPHTINSLVTKTIQSALDQKIEVGAQKTLVQNTVNQSLRYEFQTFLIPMIQQQINENFTKMSSLFQESLKQSSEANSRAAAKATSLDTHMKNAIDNITNTTVKLEKEYLIQMKKINESEIKLLESLESKRQDDIIINKTGDSRLENLKRDIDNKLRNHDFESALSTVLKEKNTSFLYSVLEVINPKIMCSSRLISEGLLKQLFYELIDNIEKDNDFKDIYMWLEELGRVMNVPQGEISKMIVKLFDYSERKPKIRELIKIFTMRLA</sequence>
<name>A0A1R2CGM8_9CILI</name>
<comment type="caution">
    <text evidence="1">The sequence shown here is derived from an EMBL/GenBank/DDBJ whole genome shotgun (WGS) entry which is preliminary data.</text>
</comment>
<protein>
    <recommendedName>
        <fullName evidence="3">Enhancer of mRNA-decapping protein 4 WD40 repeat region domain-containing protein</fullName>
    </recommendedName>
</protein>
<organism evidence="1 2">
    <name type="scientific">Stentor coeruleus</name>
    <dbReference type="NCBI Taxonomy" id="5963"/>
    <lineage>
        <taxon>Eukaryota</taxon>
        <taxon>Sar</taxon>
        <taxon>Alveolata</taxon>
        <taxon>Ciliophora</taxon>
        <taxon>Postciliodesmatophora</taxon>
        <taxon>Heterotrichea</taxon>
        <taxon>Heterotrichida</taxon>
        <taxon>Stentoridae</taxon>
        <taxon>Stentor</taxon>
    </lineage>
</organism>
<proteinExistence type="predicted"/>
<keyword evidence="2" id="KW-1185">Reference proteome</keyword>
<evidence type="ECO:0000313" key="1">
    <source>
        <dbReference type="EMBL" id="OMJ88154.1"/>
    </source>
</evidence>
<accession>A0A1R2CGM8</accession>
<dbReference type="OrthoDB" id="324100at2759"/>
<dbReference type="EMBL" id="MPUH01000158">
    <property type="protein sequence ID" value="OMJ88154.1"/>
    <property type="molecule type" value="Genomic_DNA"/>
</dbReference>
<evidence type="ECO:0000313" key="2">
    <source>
        <dbReference type="Proteomes" id="UP000187209"/>
    </source>
</evidence>
<reference evidence="1 2" key="1">
    <citation type="submission" date="2016-11" db="EMBL/GenBank/DDBJ databases">
        <title>The macronuclear genome of Stentor coeruleus: a giant cell with tiny introns.</title>
        <authorList>
            <person name="Slabodnick M."/>
            <person name="Ruby J.G."/>
            <person name="Reiff S.B."/>
            <person name="Swart E.C."/>
            <person name="Gosai S."/>
            <person name="Prabakaran S."/>
            <person name="Witkowska E."/>
            <person name="Larue G.E."/>
            <person name="Fisher S."/>
            <person name="Freeman R.M."/>
            <person name="Gunawardena J."/>
            <person name="Chu W."/>
            <person name="Stover N.A."/>
            <person name="Gregory B.D."/>
            <person name="Nowacki M."/>
            <person name="Derisi J."/>
            <person name="Roy S.W."/>
            <person name="Marshall W.F."/>
            <person name="Sood P."/>
        </authorList>
    </citation>
    <scope>NUCLEOTIDE SEQUENCE [LARGE SCALE GENOMIC DNA]</scope>
    <source>
        <strain evidence="1">WM001</strain>
    </source>
</reference>
<evidence type="ECO:0008006" key="3">
    <source>
        <dbReference type="Google" id="ProtNLM"/>
    </source>
</evidence>
<gene>
    <name evidence="1" type="ORF">SteCoe_9973</name>
</gene>
<dbReference type="Proteomes" id="UP000187209">
    <property type="component" value="Unassembled WGS sequence"/>
</dbReference>